<comment type="caution">
    <text evidence="1">The sequence shown here is derived from an EMBL/GenBank/DDBJ whole genome shotgun (WGS) entry which is preliminary data.</text>
</comment>
<keyword evidence="2" id="KW-1185">Reference proteome</keyword>
<protein>
    <submittedName>
        <fullName evidence="1">Uncharacterized protein</fullName>
    </submittedName>
</protein>
<reference evidence="1 2" key="1">
    <citation type="journal article" date="2024" name="J Genomics">
        <title>Draft genome sequencing and assembly of Favolaschia claudopus CIRM-BRFM 2984 isolated from oak limbs.</title>
        <authorList>
            <person name="Navarro D."/>
            <person name="Drula E."/>
            <person name="Chaduli D."/>
            <person name="Cazenave R."/>
            <person name="Ahrendt S."/>
            <person name="Wang J."/>
            <person name="Lipzen A."/>
            <person name="Daum C."/>
            <person name="Barry K."/>
            <person name="Grigoriev I.V."/>
            <person name="Favel A."/>
            <person name="Rosso M.N."/>
            <person name="Martin F."/>
        </authorList>
    </citation>
    <scope>NUCLEOTIDE SEQUENCE [LARGE SCALE GENOMIC DNA]</scope>
    <source>
        <strain evidence="1 2">CIRM-BRFM 2984</strain>
    </source>
</reference>
<evidence type="ECO:0000313" key="2">
    <source>
        <dbReference type="Proteomes" id="UP001362999"/>
    </source>
</evidence>
<dbReference type="AlphaFoldDB" id="A0AAV9Z900"/>
<accession>A0AAV9Z900</accession>
<gene>
    <name evidence="1" type="ORF">R3P38DRAFT_2812168</name>
</gene>
<sequence>MRKGHGEGHGEQTGRLRKVPTVPWRNLKHLSAATKIDYSEAQTFVDILKYKDISKDLGKSFDLLKQHFLSHAAENIQQKGTSRNMNTRVGKGFQQEVSALYCKTNGKNAEHQISVLDENEETMARLDMEVQLWKDSQALESEFEPIPPAVPNPNTHWKLETYSSTPIRAFALGRSSLSKLRNEASRIPGLVSSQYTRSSGGRH</sequence>
<name>A0AAV9Z900_9AGAR</name>
<proteinExistence type="predicted"/>
<dbReference type="EMBL" id="JAWWNJ010000186">
    <property type="protein sequence ID" value="KAK6974253.1"/>
    <property type="molecule type" value="Genomic_DNA"/>
</dbReference>
<evidence type="ECO:0000313" key="1">
    <source>
        <dbReference type="EMBL" id="KAK6974253.1"/>
    </source>
</evidence>
<organism evidence="1 2">
    <name type="scientific">Favolaschia claudopus</name>
    <dbReference type="NCBI Taxonomy" id="2862362"/>
    <lineage>
        <taxon>Eukaryota</taxon>
        <taxon>Fungi</taxon>
        <taxon>Dikarya</taxon>
        <taxon>Basidiomycota</taxon>
        <taxon>Agaricomycotina</taxon>
        <taxon>Agaricomycetes</taxon>
        <taxon>Agaricomycetidae</taxon>
        <taxon>Agaricales</taxon>
        <taxon>Marasmiineae</taxon>
        <taxon>Mycenaceae</taxon>
        <taxon>Favolaschia</taxon>
    </lineage>
</organism>
<dbReference type="Proteomes" id="UP001362999">
    <property type="component" value="Unassembled WGS sequence"/>
</dbReference>